<name>A0ABT6XD45_9GAMM</name>
<accession>A0ABT6XD45</accession>
<dbReference type="Gene3D" id="3.40.630.30">
    <property type="match status" value="1"/>
</dbReference>
<dbReference type="InterPro" id="IPR016181">
    <property type="entry name" value="Acyl_CoA_acyltransferase"/>
</dbReference>
<gene>
    <name evidence="1" type="ORF">QLQ15_03915</name>
</gene>
<dbReference type="EMBL" id="JASGBI010000001">
    <property type="protein sequence ID" value="MDI9238052.1"/>
    <property type="molecule type" value="Genomic_DNA"/>
</dbReference>
<dbReference type="Proteomes" id="UP001321580">
    <property type="component" value="Unassembled WGS sequence"/>
</dbReference>
<evidence type="ECO:0000313" key="2">
    <source>
        <dbReference type="Proteomes" id="UP001321580"/>
    </source>
</evidence>
<keyword evidence="2" id="KW-1185">Reference proteome</keyword>
<sequence length="160" mass="17394">MNASSLAFHPVVPAQVPVSVRAVTAADADRLLQLCEEHQADAPAAGAGLLEFHEALFEAPVRAWAWLAFADEDAIAYTLATVAYSLVERGYVLHIDALHVRAPWPARAVEAALFAQVDAMARRLGCVQLQWRVPSRETVRRLDTKAQPLDGVTCALDLRG</sequence>
<dbReference type="SUPFAM" id="SSF55729">
    <property type="entry name" value="Acyl-CoA N-acyltransferases (Nat)"/>
    <property type="match status" value="1"/>
</dbReference>
<comment type="caution">
    <text evidence="1">The sequence shown here is derived from an EMBL/GenBank/DDBJ whole genome shotgun (WGS) entry which is preliminary data.</text>
</comment>
<organism evidence="1 2">
    <name type="scientific">Lysobacter stagni</name>
    <dbReference type="NCBI Taxonomy" id="3045172"/>
    <lineage>
        <taxon>Bacteria</taxon>
        <taxon>Pseudomonadati</taxon>
        <taxon>Pseudomonadota</taxon>
        <taxon>Gammaproteobacteria</taxon>
        <taxon>Lysobacterales</taxon>
        <taxon>Lysobacteraceae</taxon>
        <taxon>Lysobacter</taxon>
    </lineage>
</organism>
<proteinExistence type="predicted"/>
<protein>
    <recommendedName>
        <fullName evidence="3">GNAT family N-acetyltransferase</fullName>
    </recommendedName>
</protein>
<reference evidence="1 2" key="1">
    <citation type="submission" date="2023-05" db="EMBL/GenBank/DDBJ databases">
        <title>Lysobacter sp. strain LF1 Genome sequencing and assembly.</title>
        <authorList>
            <person name="Jung Y."/>
        </authorList>
    </citation>
    <scope>NUCLEOTIDE SEQUENCE [LARGE SCALE GENOMIC DNA]</scope>
    <source>
        <strain evidence="1 2">LF1</strain>
    </source>
</reference>
<evidence type="ECO:0008006" key="3">
    <source>
        <dbReference type="Google" id="ProtNLM"/>
    </source>
</evidence>
<dbReference type="RefSeq" id="WP_283211541.1">
    <property type="nucleotide sequence ID" value="NZ_JASGBI010000001.1"/>
</dbReference>
<evidence type="ECO:0000313" key="1">
    <source>
        <dbReference type="EMBL" id="MDI9238052.1"/>
    </source>
</evidence>